<dbReference type="Proteomes" id="UP000009168">
    <property type="component" value="Unassembled WGS sequence"/>
</dbReference>
<dbReference type="EMBL" id="GG662719">
    <property type="protein sequence ID" value="EWS74783.1"/>
    <property type="molecule type" value="Genomic_DNA"/>
</dbReference>
<dbReference type="RefSeq" id="XP_012652676.1">
    <property type="nucleotide sequence ID" value="XM_012797222.1"/>
</dbReference>
<evidence type="ECO:0000313" key="1">
    <source>
        <dbReference type="EMBL" id="EWS74783.1"/>
    </source>
</evidence>
<proteinExistence type="predicted"/>
<evidence type="ECO:0000313" key="2">
    <source>
        <dbReference type="Proteomes" id="UP000009168"/>
    </source>
</evidence>
<dbReference type="InParanoid" id="W7XDP4"/>
<accession>W7XDP4</accession>
<gene>
    <name evidence="1" type="ORF">TTHERM_000401869</name>
</gene>
<dbReference type="AlphaFoldDB" id="W7XDP4"/>
<protein>
    <submittedName>
        <fullName evidence="1">Uncharacterized protein</fullName>
    </submittedName>
</protein>
<sequence>MKCLLYMTDLQYQFLIPAQRMRVKQIDSPTSFLKQKKTSIAKSYYTSAKYIQLTHIPRLSKIFHVSRPTLFPYIQILFNQKVYRLSETHTAEEHKKKKEKNKQHQIKIKIKKQKIKKLNRKQIHKINKLMSKKNTNNQLKLTYKIHKYKQLNKLKEQSKIKQLINEIHK</sequence>
<name>W7XDP4_TETTS</name>
<organism evidence="1 2">
    <name type="scientific">Tetrahymena thermophila (strain SB210)</name>
    <dbReference type="NCBI Taxonomy" id="312017"/>
    <lineage>
        <taxon>Eukaryota</taxon>
        <taxon>Sar</taxon>
        <taxon>Alveolata</taxon>
        <taxon>Ciliophora</taxon>
        <taxon>Intramacronucleata</taxon>
        <taxon>Oligohymenophorea</taxon>
        <taxon>Hymenostomatida</taxon>
        <taxon>Tetrahymenina</taxon>
        <taxon>Tetrahymenidae</taxon>
        <taxon>Tetrahymena</taxon>
    </lineage>
</organism>
<reference evidence="2" key="1">
    <citation type="journal article" date="2006" name="PLoS Biol.">
        <title>Macronuclear genome sequence of the ciliate Tetrahymena thermophila, a model eukaryote.</title>
        <authorList>
            <person name="Eisen J.A."/>
            <person name="Coyne R.S."/>
            <person name="Wu M."/>
            <person name="Wu D."/>
            <person name="Thiagarajan M."/>
            <person name="Wortman J.R."/>
            <person name="Badger J.H."/>
            <person name="Ren Q."/>
            <person name="Amedeo P."/>
            <person name="Jones K.M."/>
            <person name="Tallon L.J."/>
            <person name="Delcher A.L."/>
            <person name="Salzberg S.L."/>
            <person name="Silva J.C."/>
            <person name="Haas B.J."/>
            <person name="Majoros W.H."/>
            <person name="Farzad M."/>
            <person name="Carlton J.M."/>
            <person name="Smith R.K. Jr."/>
            <person name="Garg J."/>
            <person name="Pearlman R.E."/>
            <person name="Karrer K.M."/>
            <person name="Sun L."/>
            <person name="Manning G."/>
            <person name="Elde N.C."/>
            <person name="Turkewitz A.P."/>
            <person name="Asai D.J."/>
            <person name="Wilkes D.E."/>
            <person name="Wang Y."/>
            <person name="Cai H."/>
            <person name="Collins K."/>
            <person name="Stewart B.A."/>
            <person name="Lee S.R."/>
            <person name="Wilamowska K."/>
            <person name="Weinberg Z."/>
            <person name="Ruzzo W.L."/>
            <person name="Wloga D."/>
            <person name="Gaertig J."/>
            <person name="Frankel J."/>
            <person name="Tsao C.-C."/>
            <person name="Gorovsky M.A."/>
            <person name="Keeling P.J."/>
            <person name="Waller R.F."/>
            <person name="Patron N.J."/>
            <person name="Cherry J.M."/>
            <person name="Stover N.A."/>
            <person name="Krieger C.J."/>
            <person name="del Toro C."/>
            <person name="Ryder H.F."/>
            <person name="Williamson S.C."/>
            <person name="Barbeau R.A."/>
            <person name="Hamilton E.P."/>
            <person name="Orias E."/>
        </authorList>
    </citation>
    <scope>NUCLEOTIDE SEQUENCE [LARGE SCALE GENOMIC DNA]</scope>
    <source>
        <strain evidence="2">SB210</strain>
    </source>
</reference>
<dbReference type="KEGG" id="tet:TTHERM_000401869"/>
<keyword evidence="2" id="KW-1185">Reference proteome</keyword>
<dbReference type="GeneID" id="24438764"/>